<name>A0A7K3VW82_9ACTN</name>
<dbReference type="SUPFAM" id="SSF51735">
    <property type="entry name" value="NAD(P)-binding Rossmann-fold domains"/>
    <property type="match status" value="1"/>
</dbReference>
<gene>
    <name evidence="3" type="ORF">GCU56_01645</name>
</gene>
<dbReference type="Pfam" id="PF13460">
    <property type="entry name" value="NAD_binding_10"/>
    <property type="match status" value="1"/>
</dbReference>
<dbReference type="InterPro" id="IPR036291">
    <property type="entry name" value="NAD(P)-bd_dom_sf"/>
</dbReference>
<evidence type="ECO:0000256" key="1">
    <source>
        <dbReference type="ARBA" id="ARBA00022857"/>
    </source>
</evidence>
<dbReference type="RefSeq" id="WP_163479752.1">
    <property type="nucleotide sequence ID" value="NZ_JAAGWF010000002.1"/>
</dbReference>
<feature type="domain" description="NAD(P)-binding" evidence="2">
    <location>
        <begin position="35"/>
        <end position="174"/>
    </location>
</feature>
<accession>A0A7K3VW82</accession>
<dbReference type="PANTHER" id="PTHR42748">
    <property type="entry name" value="NITROGEN METABOLITE REPRESSION PROTEIN NMRA FAMILY MEMBER"/>
    <property type="match status" value="1"/>
</dbReference>
<keyword evidence="1" id="KW-0521">NADP</keyword>
<evidence type="ECO:0000313" key="4">
    <source>
        <dbReference type="Proteomes" id="UP000470246"/>
    </source>
</evidence>
<dbReference type="Gene3D" id="3.40.50.720">
    <property type="entry name" value="NAD(P)-binding Rossmann-like Domain"/>
    <property type="match status" value="1"/>
</dbReference>
<evidence type="ECO:0000313" key="3">
    <source>
        <dbReference type="EMBL" id="NEK56578.1"/>
    </source>
</evidence>
<organism evidence="3 4">
    <name type="scientific">Geodermatophilus sabuli</name>
    <dbReference type="NCBI Taxonomy" id="1564158"/>
    <lineage>
        <taxon>Bacteria</taxon>
        <taxon>Bacillati</taxon>
        <taxon>Actinomycetota</taxon>
        <taxon>Actinomycetes</taxon>
        <taxon>Geodermatophilales</taxon>
        <taxon>Geodermatophilaceae</taxon>
        <taxon>Geodermatophilus</taxon>
    </lineage>
</organism>
<dbReference type="PANTHER" id="PTHR42748:SF3">
    <property type="entry name" value="BLL4366 PROTEIN"/>
    <property type="match status" value="1"/>
</dbReference>
<dbReference type="AlphaFoldDB" id="A0A7K3VW82"/>
<evidence type="ECO:0000259" key="2">
    <source>
        <dbReference type="Pfam" id="PF13460"/>
    </source>
</evidence>
<comment type="caution">
    <text evidence="3">The sequence shown here is derived from an EMBL/GenBank/DDBJ whole genome shotgun (WGS) entry which is preliminary data.</text>
</comment>
<dbReference type="InterPro" id="IPR016040">
    <property type="entry name" value="NAD(P)-bd_dom"/>
</dbReference>
<dbReference type="InterPro" id="IPR051164">
    <property type="entry name" value="NmrA-like_oxidored"/>
</dbReference>
<sequence>MRIAVVGATGLVGTPTVSALQHGGHVVVPVTRSTGVDLSTGEGLDAALDGVDTVVDVTNTVAADPTEAESFFATATGNLLAAEERAGVRHHVVVSIVGLDRIRGNGHYHGKRRQEAMVERGPVPWTIQRATQFFELPAMVVGWTAAQGAAPIPPLLVQPVAVHDVAAVLAEVAAGPPQGRTRDLAGPEAHDFVDMARRILTARGDRTRLVPSWRDGPFGVEAAGEVLLPEPTARLGSTTFDSWLAGQ</sequence>
<protein>
    <submittedName>
        <fullName evidence="3">SDR family oxidoreductase</fullName>
    </submittedName>
</protein>
<dbReference type="EMBL" id="JAAGWF010000002">
    <property type="protein sequence ID" value="NEK56578.1"/>
    <property type="molecule type" value="Genomic_DNA"/>
</dbReference>
<reference evidence="3 4" key="1">
    <citation type="submission" date="2020-02" db="EMBL/GenBank/DDBJ databases">
        <title>Geodermatophilus sabuli CPCC 205279 I12A-02694.</title>
        <authorList>
            <person name="Jiang Z."/>
        </authorList>
    </citation>
    <scope>NUCLEOTIDE SEQUENCE [LARGE SCALE GENOMIC DNA]</scope>
    <source>
        <strain evidence="3 4">I12A-02694</strain>
    </source>
</reference>
<dbReference type="Proteomes" id="UP000470246">
    <property type="component" value="Unassembled WGS sequence"/>
</dbReference>
<keyword evidence="4" id="KW-1185">Reference proteome</keyword>
<proteinExistence type="predicted"/>